<dbReference type="GO" id="GO:0003677">
    <property type="term" value="F:DNA binding"/>
    <property type="evidence" value="ECO:0007669"/>
    <property type="project" value="UniProtKB-KW"/>
</dbReference>
<dbReference type="EMBL" id="CP023671">
    <property type="protein sequence ID" value="AYE34056.1"/>
    <property type="molecule type" value="Genomic_DNA"/>
</dbReference>
<dbReference type="AlphaFoldDB" id="A0A9N7JLH5"/>
<dbReference type="CDD" id="cd05013">
    <property type="entry name" value="SIS_RpiR"/>
    <property type="match status" value="1"/>
</dbReference>
<dbReference type="Pfam" id="PF01418">
    <property type="entry name" value="HTH_6"/>
    <property type="match status" value="1"/>
</dbReference>
<evidence type="ECO:0000256" key="3">
    <source>
        <dbReference type="ARBA" id="ARBA00023163"/>
    </source>
</evidence>
<name>A0A9N7JLH5_CLOSE</name>
<evidence type="ECO:0000259" key="5">
    <source>
        <dbReference type="PROSITE" id="PS51464"/>
    </source>
</evidence>
<keyword evidence="1" id="KW-0805">Transcription regulation</keyword>
<keyword evidence="9" id="KW-1185">Reference proteome</keyword>
<evidence type="ECO:0000259" key="4">
    <source>
        <dbReference type="PROSITE" id="PS51071"/>
    </source>
</evidence>
<dbReference type="GO" id="GO:0003700">
    <property type="term" value="F:DNA-binding transcription factor activity"/>
    <property type="evidence" value="ECO:0007669"/>
    <property type="project" value="InterPro"/>
</dbReference>
<evidence type="ECO:0000256" key="2">
    <source>
        <dbReference type="ARBA" id="ARBA00023125"/>
    </source>
</evidence>
<dbReference type="Gene3D" id="3.40.50.10490">
    <property type="entry name" value="Glucose-6-phosphate isomerase like protein, domain 1"/>
    <property type="match status" value="1"/>
</dbReference>
<dbReference type="GeneID" id="303560228"/>
<dbReference type="Pfam" id="PF01380">
    <property type="entry name" value="SIS"/>
    <property type="match status" value="1"/>
</dbReference>
<gene>
    <name evidence="6" type="ORF">CP523_06020</name>
    <name evidence="7" type="ORF">NH397_14305</name>
</gene>
<dbReference type="GO" id="GO:1901135">
    <property type="term" value="P:carbohydrate derivative metabolic process"/>
    <property type="evidence" value="ECO:0007669"/>
    <property type="project" value="InterPro"/>
</dbReference>
<dbReference type="Gene3D" id="1.10.10.10">
    <property type="entry name" value="Winged helix-like DNA-binding domain superfamily/Winged helix DNA-binding domain"/>
    <property type="match status" value="1"/>
</dbReference>
<evidence type="ECO:0000313" key="9">
    <source>
        <dbReference type="Proteomes" id="UP001055437"/>
    </source>
</evidence>
<sequence length="278" mass="30635">MSCIFKIKEGFNSFTNTEKKLAEYILNNSKKVVSLSAQELAKNANISPAAVVRFSKSLGYKGFTALKVDLARNSGENEKEIDITIEPDESTEAIVKKIGKSNTNTIKETLNLINIEKISSAIDILCNAKNIYLFGIGASGLVAIDFQYKLLRINKQVVYQNDPHIQLASSVHIGSGDVALGISYGGESKEVNLGIKKAKENGAKTIAITKYNKNTLSKLGDIVLYLPNEEKELRLGAISSRIAALTLTDILFLGIAREDFYTMEEHLIDTREMIQQLK</sequence>
<protein>
    <submittedName>
        <fullName evidence="6">MurR/RpiR family transcriptional regulator</fullName>
    </submittedName>
</protein>
<dbReference type="InterPro" id="IPR036388">
    <property type="entry name" value="WH-like_DNA-bd_sf"/>
</dbReference>
<reference evidence="6 8" key="1">
    <citation type="submission" date="2017-09" db="EMBL/GenBank/DDBJ databases">
        <authorList>
            <person name="Thomas P."/>
            <person name="Seyboldt C."/>
        </authorList>
    </citation>
    <scope>NUCLEOTIDE SEQUENCE [LARGE SCALE GENOMIC DNA]</scope>
    <source>
        <strain evidence="6 8">DSM 7534</strain>
    </source>
</reference>
<dbReference type="Proteomes" id="UP000280586">
    <property type="component" value="Chromosome"/>
</dbReference>
<keyword evidence="2" id="KW-0238">DNA-binding</keyword>
<dbReference type="KEGG" id="csep:CP523_06020"/>
<evidence type="ECO:0000313" key="6">
    <source>
        <dbReference type="EMBL" id="AYE34056.1"/>
    </source>
</evidence>
<evidence type="ECO:0000313" key="8">
    <source>
        <dbReference type="Proteomes" id="UP000280586"/>
    </source>
</evidence>
<dbReference type="InterPro" id="IPR001347">
    <property type="entry name" value="SIS_dom"/>
</dbReference>
<dbReference type="OrthoDB" id="3684496at2"/>
<accession>A0A9N7JLH5</accession>
<evidence type="ECO:0000313" key="7">
    <source>
        <dbReference type="EMBL" id="USS00636.1"/>
    </source>
</evidence>
<reference evidence="7" key="2">
    <citation type="submission" date="2022-06" db="EMBL/GenBank/DDBJ databases">
        <authorList>
            <person name="Holder M.E."/>
            <person name="Ajami N.J."/>
            <person name="Petrosino J.F."/>
        </authorList>
    </citation>
    <scope>NUCLEOTIDE SEQUENCE</scope>
    <source>
        <strain evidence="7">RMA 8861</strain>
    </source>
</reference>
<dbReference type="SUPFAM" id="SSF46689">
    <property type="entry name" value="Homeodomain-like"/>
    <property type="match status" value="1"/>
</dbReference>
<dbReference type="PANTHER" id="PTHR30514">
    <property type="entry name" value="GLUCOKINASE"/>
    <property type="match status" value="1"/>
</dbReference>
<proteinExistence type="predicted"/>
<dbReference type="PROSITE" id="PS51464">
    <property type="entry name" value="SIS"/>
    <property type="match status" value="1"/>
</dbReference>
<dbReference type="SUPFAM" id="SSF53697">
    <property type="entry name" value="SIS domain"/>
    <property type="match status" value="1"/>
</dbReference>
<dbReference type="PROSITE" id="PS51071">
    <property type="entry name" value="HTH_RPIR"/>
    <property type="match status" value="1"/>
</dbReference>
<organism evidence="6 8">
    <name type="scientific">Clostridium septicum</name>
    <dbReference type="NCBI Taxonomy" id="1504"/>
    <lineage>
        <taxon>Bacteria</taxon>
        <taxon>Bacillati</taxon>
        <taxon>Bacillota</taxon>
        <taxon>Clostridia</taxon>
        <taxon>Eubacteriales</taxon>
        <taxon>Clostridiaceae</taxon>
        <taxon>Clostridium</taxon>
    </lineage>
</organism>
<evidence type="ECO:0000256" key="1">
    <source>
        <dbReference type="ARBA" id="ARBA00023015"/>
    </source>
</evidence>
<dbReference type="InterPro" id="IPR009057">
    <property type="entry name" value="Homeodomain-like_sf"/>
</dbReference>
<dbReference type="InterPro" id="IPR046348">
    <property type="entry name" value="SIS_dom_sf"/>
</dbReference>
<feature type="domain" description="HTH rpiR-type" evidence="4">
    <location>
        <begin position="1"/>
        <end position="77"/>
    </location>
</feature>
<dbReference type="Proteomes" id="UP001055437">
    <property type="component" value="Chromosome"/>
</dbReference>
<dbReference type="RefSeq" id="WP_066675078.1">
    <property type="nucleotide sequence ID" value="NZ_CABMIZ010000007.1"/>
</dbReference>
<dbReference type="GO" id="GO:0097367">
    <property type="term" value="F:carbohydrate derivative binding"/>
    <property type="evidence" value="ECO:0007669"/>
    <property type="project" value="InterPro"/>
</dbReference>
<dbReference type="EMBL" id="CP099799">
    <property type="protein sequence ID" value="USS00636.1"/>
    <property type="molecule type" value="Genomic_DNA"/>
</dbReference>
<dbReference type="PANTHER" id="PTHR30514:SF1">
    <property type="entry name" value="HTH-TYPE TRANSCRIPTIONAL REGULATOR HEXR-RELATED"/>
    <property type="match status" value="1"/>
</dbReference>
<keyword evidence="3" id="KW-0804">Transcription</keyword>
<dbReference type="InterPro" id="IPR035472">
    <property type="entry name" value="RpiR-like_SIS"/>
</dbReference>
<dbReference type="InterPro" id="IPR000281">
    <property type="entry name" value="HTH_RpiR"/>
</dbReference>
<feature type="domain" description="SIS" evidence="5">
    <location>
        <begin position="121"/>
        <end position="261"/>
    </location>
</feature>
<dbReference type="InterPro" id="IPR047640">
    <property type="entry name" value="RpiR-like"/>
</dbReference>